<protein>
    <submittedName>
        <fullName evidence="13">TonB-dependent receptor</fullName>
    </submittedName>
</protein>
<keyword evidence="7 8" id="KW-0998">Cell outer membrane</keyword>
<evidence type="ECO:0000313" key="13">
    <source>
        <dbReference type="EMBL" id="MDP8187661.1"/>
    </source>
</evidence>
<feature type="domain" description="TonB-dependent receptor plug" evidence="12">
    <location>
        <begin position="54"/>
        <end position="180"/>
    </location>
</feature>
<dbReference type="Pfam" id="PF07715">
    <property type="entry name" value="Plug"/>
    <property type="match status" value="1"/>
</dbReference>
<dbReference type="PROSITE" id="PS52016">
    <property type="entry name" value="TONB_DEPENDENT_REC_3"/>
    <property type="match status" value="1"/>
</dbReference>
<dbReference type="EMBL" id="JASAYJ010000016">
    <property type="protein sequence ID" value="MDP8187661.1"/>
    <property type="molecule type" value="Genomic_DNA"/>
</dbReference>
<gene>
    <name evidence="13" type="ORF">QJU78_07760</name>
</gene>
<dbReference type="Proteomes" id="UP001230466">
    <property type="component" value="Unassembled WGS sequence"/>
</dbReference>
<comment type="caution">
    <text evidence="13">The sequence shown here is derived from an EMBL/GenBank/DDBJ whole genome shotgun (WGS) entry which is preliminary data.</text>
</comment>
<name>A0AAW8CIZ6_9PAST</name>
<evidence type="ECO:0000256" key="3">
    <source>
        <dbReference type="ARBA" id="ARBA00022452"/>
    </source>
</evidence>
<evidence type="ECO:0000313" key="14">
    <source>
        <dbReference type="Proteomes" id="UP001230466"/>
    </source>
</evidence>
<evidence type="ECO:0000256" key="2">
    <source>
        <dbReference type="ARBA" id="ARBA00022448"/>
    </source>
</evidence>
<dbReference type="SUPFAM" id="SSF56935">
    <property type="entry name" value="Porins"/>
    <property type="match status" value="1"/>
</dbReference>
<evidence type="ECO:0000256" key="8">
    <source>
        <dbReference type="PROSITE-ProRule" id="PRU01360"/>
    </source>
</evidence>
<dbReference type="InterPro" id="IPR036942">
    <property type="entry name" value="Beta-barrel_TonB_sf"/>
</dbReference>
<keyword evidence="2 8" id="KW-0813">Transport</keyword>
<evidence type="ECO:0000259" key="11">
    <source>
        <dbReference type="Pfam" id="PF00593"/>
    </source>
</evidence>
<evidence type="ECO:0000256" key="10">
    <source>
        <dbReference type="SAM" id="SignalP"/>
    </source>
</evidence>
<dbReference type="InterPro" id="IPR000531">
    <property type="entry name" value="Beta-barrel_TonB"/>
</dbReference>
<evidence type="ECO:0000256" key="7">
    <source>
        <dbReference type="ARBA" id="ARBA00023237"/>
    </source>
</evidence>
<dbReference type="InterPro" id="IPR037066">
    <property type="entry name" value="Plug_dom_sf"/>
</dbReference>
<evidence type="ECO:0000256" key="5">
    <source>
        <dbReference type="ARBA" id="ARBA00023077"/>
    </source>
</evidence>
<dbReference type="Gene3D" id="2.40.170.20">
    <property type="entry name" value="TonB-dependent receptor, beta-barrel domain"/>
    <property type="match status" value="1"/>
</dbReference>
<evidence type="ECO:0000256" key="4">
    <source>
        <dbReference type="ARBA" id="ARBA00022692"/>
    </source>
</evidence>
<reference evidence="13" key="1">
    <citation type="journal article" date="2023" name="Front. Microbiol.">
        <title>Phylogeography and host specificity of Pasteurellaceae pathogenic to sea-farmed fish in the north-east Atlantic.</title>
        <authorList>
            <person name="Gulla S."/>
            <person name="Colquhoun D.J."/>
            <person name="Olsen A.B."/>
            <person name="Spilsberg B."/>
            <person name="Lagesen K."/>
            <person name="Aakesson C.P."/>
            <person name="Strom S."/>
            <person name="Manji F."/>
            <person name="Birkbeck T.H."/>
            <person name="Nilsen H.K."/>
        </authorList>
    </citation>
    <scope>NUCLEOTIDE SEQUENCE</scope>
    <source>
        <strain evidence="13">VIB1234</strain>
    </source>
</reference>
<feature type="signal peptide" evidence="10">
    <location>
        <begin position="1"/>
        <end position="22"/>
    </location>
</feature>
<dbReference type="GO" id="GO:0009279">
    <property type="term" value="C:cell outer membrane"/>
    <property type="evidence" value="ECO:0007669"/>
    <property type="project" value="UniProtKB-SubCell"/>
</dbReference>
<evidence type="ECO:0000256" key="9">
    <source>
        <dbReference type="RuleBase" id="RU003357"/>
    </source>
</evidence>
<feature type="chain" id="PRO_5043588944" evidence="10">
    <location>
        <begin position="23"/>
        <end position="787"/>
    </location>
</feature>
<dbReference type="InterPro" id="IPR039426">
    <property type="entry name" value="TonB-dep_rcpt-like"/>
</dbReference>
<keyword evidence="13" id="KW-0675">Receptor</keyword>
<dbReference type="Gene3D" id="2.170.130.10">
    <property type="entry name" value="TonB-dependent receptor, plug domain"/>
    <property type="match status" value="1"/>
</dbReference>
<organism evidence="13 14">
    <name type="scientific">Pasteurella atlantica</name>
    <dbReference type="NCBI Taxonomy" id="2827233"/>
    <lineage>
        <taxon>Bacteria</taxon>
        <taxon>Pseudomonadati</taxon>
        <taxon>Pseudomonadota</taxon>
        <taxon>Gammaproteobacteria</taxon>
        <taxon>Pasteurellales</taxon>
        <taxon>Pasteurellaceae</taxon>
        <taxon>Pasteurella</taxon>
    </lineage>
</organism>
<sequence>MKKLHKSIILTSTVAVALPVYADNVEQSTINNQQLVENKLSEVVVYGQQNTGLSSTQKITSKEIAKTPVSNGNISDYLKSNSHIRFENSDETSLMRGEIKPAEISINGAEESQTSYYVDNVNINNDLGKAGEQIFDGSMAQYPNISNPQAYFFDANLLSSIVVHDSNVSASLGGFSGGAVVAKTKYYDGKDRVKLRYRTSRSQWAKFDVDSDLADRFSKATPVGFVAEFQPKYDKNFFSLSAEKSLTDNLGVVFGVSRRTANIQQAKIMSVDKKTGNISYGNENNTRRSDNLLTNFNYRLSDNDRFELGLRYSNYKESKYLADIFNSDVDDYHKAYGATFAWVHGFNKGVLTSTLAYDYFSDKRESSATHLDQTIYDGYEISKGGMGNSKLTQNNLHYSMEYAVNPFDLGNVSHSISVGGLYQSTHYKYNRKQDASASMKMIMDFGFGPFEMDMGSNNVFKGTVKTKYQNLSLYAEDLIKVGNFDFRPGIRIERDDFLKNTNIAPRFVANWSPLETTSMSLGLNRYYGRSFAAMKLAQGIFKLDNVSPNRYSDTKSFKTPYSDELSLGFNQQYKNVMFNAGFIHRKNKDRIVLSKNCVDGSDRCYVKGDDYGVNVYTLQISNLDAWKLGKTYWNTSLGIDWLDVDALDYAQTDLNKPVILDGKSMSYGDMRRKINNNRENWTVRFGLDMTIPDYSIDWRNKLYIKAPIKGVNETNVDDVYTSFDYGTHVQWDTSVRWSPKFGKHSPYVKFDVLNVLNKTRKGMTSRGINNGFYTAGREFWLELGYEF</sequence>
<dbReference type="InterPro" id="IPR012910">
    <property type="entry name" value="Plug_dom"/>
</dbReference>
<feature type="domain" description="TonB-dependent receptor-like beta-barrel" evidence="11">
    <location>
        <begin position="335"/>
        <end position="746"/>
    </location>
</feature>
<dbReference type="AlphaFoldDB" id="A0AAW8CIZ6"/>
<keyword evidence="5 9" id="KW-0798">TonB box</keyword>
<evidence type="ECO:0000256" key="6">
    <source>
        <dbReference type="ARBA" id="ARBA00023136"/>
    </source>
</evidence>
<dbReference type="RefSeq" id="WP_229577204.1">
    <property type="nucleotide sequence ID" value="NZ_JAGRQI010000015.1"/>
</dbReference>
<evidence type="ECO:0000259" key="12">
    <source>
        <dbReference type="Pfam" id="PF07715"/>
    </source>
</evidence>
<comment type="subcellular location">
    <subcellularLocation>
        <location evidence="1 8">Cell outer membrane</location>
        <topology evidence="1 8">Multi-pass membrane protein</topology>
    </subcellularLocation>
</comment>
<evidence type="ECO:0000256" key="1">
    <source>
        <dbReference type="ARBA" id="ARBA00004571"/>
    </source>
</evidence>
<keyword evidence="6 8" id="KW-0472">Membrane</keyword>
<proteinExistence type="inferred from homology"/>
<keyword evidence="10" id="KW-0732">Signal</keyword>
<keyword evidence="3 8" id="KW-1134">Transmembrane beta strand</keyword>
<comment type="similarity">
    <text evidence="8 9">Belongs to the TonB-dependent receptor family.</text>
</comment>
<dbReference type="Pfam" id="PF00593">
    <property type="entry name" value="TonB_dep_Rec_b-barrel"/>
    <property type="match status" value="1"/>
</dbReference>
<keyword evidence="4 8" id="KW-0812">Transmembrane</keyword>
<accession>A0AAW8CIZ6</accession>